<dbReference type="Gene3D" id="1.10.150.900">
    <property type="match status" value="1"/>
</dbReference>
<organism evidence="8 9">
    <name type="scientific">Sphingomonas dokdonensis</name>
    <dbReference type="NCBI Taxonomy" id="344880"/>
    <lineage>
        <taxon>Bacteria</taxon>
        <taxon>Pseudomonadati</taxon>
        <taxon>Pseudomonadota</taxon>
        <taxon>Alphaproteobacteria</taxon>
        <taxon>Sphingomonadales</taxon>
        <taxon>Sphingomonadaceae</taxon>
        <taxon>Sphingomonas</taxon>
    </lineage>
</organism>
<accession>A0A245ZID4</accession>
<dbReference type="SUPFAM" id="SSF53187">
    <property type="entry name" value="Zn-dependent exopeptidases"/>
    <property type="match status" value="1"/>
</dbReference>
<evidence type="ECO:0000256" key="5">
    <source>
        <dbReference type="ARBA" id="ARBA00022833"/>
    </source>
</evidence>
<reference evidence="8 9" key="1">
    <citation type="submission" date="2017-03" db="EMBL/GenBank/DDBJ databases">
        <title>Genome sequence of Sphingomonas dokdonensis DSM 21029.</title>
        <authorList>
            <person name="Poehlein A."/>
            <person name="Wuebbeler J.H."/>
            <person name="Steinbuechel A."/>
            <person name="Daniel R."/>
        </authorList>
    </citation>
    <scope>NUCLEOTIDE SEQUENCE [LARGE SCALE GENOMIC DNA]</scope>
    <source>
        <strain evidence="8 9">DSM 21029</strain>
    </source>
</reference>
<comment type="similarity">
    <text evidence="1">Belongs to the peptidase M20A family.</text>
</comment>
<dbReference type="PROSITE" id="PS00759">
    <property type="entry name" value="ARGE_DAPE_CPG2_2"/>
    <property type="match status" value="1"/>
</dbReference>
<evidence type="ECO:0000256" key="3">
    <source>
        <dbReference type="ARBA" id="ARBA00022723"/>
    </source>
</evidence>
<feature type="domain" description="Peptidase M20 dimerisation" evidence="7">
    <location>
        <begin position="220"/>
        <end position="365"/>
    </location>
</feature>
<protein>
    <submittedName>
        <fullName evidence="8">Putative succinyl-diaminopimelate desuccinylase</fullName>
        <ecNumber evidence="8">3.5.1.18</ecNumber>
    </submittedName>
</protein>
<dbReference type="GO" id="GO:0009014">
    <property type="term" value="F:succinyl-diaminopimelate desuccinylase activity"/>
    <property type="evidence" value="ECO:0007669"/>
    <property type="project" value="UniProtKB-EC"/>
</dbReference>
<comment type="caution">
    <text evidence="8">The sequence shown here is derived from an EMBL/GenBank/DDBJ whole genome shotgun (WGS) entry which is preliminary data.</text>
</comment>
<dbReference type="InterPro" id="IPR002933">
    <property type="entry name" value="Peptidase_M20"/>
</dbReference>
<name>A0A245ZID4_9SPHN</name>
<keyword evidence="9" id="KW-1185">Reference proteome</keyword>
<evidence type="ECO:0000259" key="7">
    <source>
        <dbReference type="Pfam" id="PF07687"/>
    </source>
</evidence>
<evidence type="ECO:0000256" key="2">
    <source>
        <dbReference type="ARBA" id="ARBA00022670"/>
    </source>
</evidence>
<dbReference type="InterPro" id="IPR011650">
    <property type="entry name" value="Peptidase_M20_dimer"/>
</dbReference>
<dbReference type="PANTHER" id="PTHR45962">
    <property type="entry name" value="N-FATTY-ACYL-AMINO ACID SYNTHASE/HYDROLASE PM20D1"/>
    <property type="match status" value="1"/>
</dbReference>
<keyword evidence="2" id="KW-0645">Protease</keyword>
<sequence length="470" mass="50310">MKVRWYAGAALAAALSTGALSAAAAPVTDADRAMARQMLEEAIATPTARGRGQVPTLIENYSKRLREAGFKADEIMVVPVDSEGEKTAALVVRYAGRNPSAKPIAFLGHMDVVDALKENWSTDPYVPTEKDGYIYGRGSTDNKAGVTALVASFIRLKKSGFVPERDLLLAFSGDEETGMLSTRALTKHPLVSRAEFALNSDAGSGQQGEDGKYRFNIQAAEKTYANYAISAKNPGGHSSAPMPDNAIYDLARGLVKLEGLRFPVQFNEITRIMVADLAKEKGGELGNALTTLLKNPNDAAARAVAEKYPHQANILWTTCVATMLEAGNAPNALPQNATANVNCRIFPGTKVEDVRATIAKTLNNDKLTVAMVGEGVESPVSPVNPALFARLQKAMDATYPGVELKPSMSSGGTDGREFRTAGIPTYGAGALALKADDARAHGTDERVPIDAYLKQLDYWDYLLRDLGSRK</sequence>
<dbReference type="Pfam" id="PF01546">
    <property type="entry name" value="Peptidase_M20"/>
    <property type="match status" value="1"/>
</dbReference>
<evidence type="ECO:0000256" key="1">
    <source>
        <dbReference type="ARBA" id="ARBA00006247"/>
    </source>
</evidence>
<dbReference type="NCBIfam" id="NF006596">
    <property type="entry name" value="PRK09133.1"/>
    <property type="match status" value="1"/>
</dbReference>
<dbReference type="EC" id="3.5.1.18" evidence="8"/>
<feature type="chain" id="PRO_5011969907" evidence="6">
    <location>
        <begin position="25"/>
        <end position="470"/>
    </location>
</feature>
<keyword evidence="3" id="KW-0479">Metal-binding</keyword>
<dbReference type="InterPro" id="IPR036264">
    <property type="entry name" value="Bact_exopeptidase_dim_dom"/>
</dbReference>
<dbReference type="OrthoDB" id="9809784at2"/>
<evidence type="ECO:0000313" key="9">
    <source>
        <dbReference type="Proteomes" id="UP000197290"/>
    </source>
</evidence>
<dbReference type="GO" id="GO:0008233">
    <property type="term" value="F:peptidase activity"/>
    <property type="evidence" value="ECO:0007669"/>
    <property type="project" value="UniProtKB-KW"/>
</dbReference>
<dbReference type="Pfam" id="PF07687">
    <property type="entry name" value="M20_dimer"/>
    <property type="match status" value="1"/>
</dbReference>
<keyword evidence="5" id="KW-0862">Zinc</keyword>
<dbReference type="SUPFAM" id="SSF55031">
    <property type="entry name" value="Bacterial exopeptidase dimerisation domain"/>
    <property type="match status" value="1"/>
</dbReference>
<dbReference type="PANTHER" id="PTHR45962:SF1">
    <property type="entry name" value="N-FATTY-ACYL-AMINO ACID SYNTHASE_HYDROLASE PM20D1"/>
    <property type="match status" value="1"/>
</dbReference>
<keyword evidence="6" id="KW-0732">Signal</keyword>
<dbReference type="RefSeq" id="WP_088367786.1">
    <property type="nucleotide sequence ID" value="NZ_NBBI01000004.1"/>
</dbReference>
<dbReference type="InterPro" id="IPR001261">
    <property type="entry name" value="ArgE/DapE_CS"/>
</dbReference>
<dbReference type="Gene3D" id="3.40.630.10">
    <property type="entry name" value="Zn peptidases"/>
    <property type="match status" value="1"/>
</dbReference>
<dbReference type="EMBL" id="NBBI01000004">
    <property type="protein sequence ID" value="OWK29502.1"/>
    <property type="molecule type" value="Genomic_DNA"/>
</dbReference>
<feature type="signal peptide" evidence="6">
    <location>
        <begin position="1"/>
        <end position="24"/>
    </location>
</feature>
<evidence type="ECO:0000313" key="8">
    <source>
        <dbReference type="EMBL" id="OWK29502.1"/>
    </source>
</evidence>
<proteinExistence type="inferred from homology"/>
<evidence type="ECO:0000256" key="4">
    <source>
        <dbReference type="ARBA" id="ARBA00022801"/>
    </source>
</evidence>
<dbReference type="InterPro" id="IPR047177">
    <property type="entry name" value="Pept_M20A"/>
</dbReference>
<evidence type="ECO:0000256" key="6">
    <source>
        <dbReference type="SAM" id="SignalP"/>
    </source>
</evidence>
<keyword evidence="4 8" id="KW-0378">Hydrolase</keyword>
<gene>
    <name evidence="8" type="primary">dapE_2</name>
    <name evidence="8" type="ORF">SPDO_24920</name>
</gene>
<dbReference type="Proteomes" id="UP000197290">
    <property type="component" value="Unassembled WGS sequence"/>
</dbReference>
<dbReference type="PROSITE" id="PS00758">
    <property type="entry name" value="ARGE_DAPE_CPG2_1"/>
    <property type="match status" value="1"/>
</dbReference>
<dbReference type="Gene3D" id="3.30.70.360">
    <property type="match status" value="1"/>
</dbReference>
<dbReference type="GO" id="GO:0006508">
    <property type="term" value="P:proteolysis"/>
    <property type="evidence" value="ECO:0007669"/>
    <property type="project" value="UniProtKB-KW"/>
</dbReference>
<dbReference type="AlphaFoldDB" id="A0A245ZID4"/>
<dbReference type="GO" id="GO:0046872">
    <property type="term" value="F:metal ion binding"/>
    <property type="evidence" value="ECO:0007669"/>
    <property type="project" value="UniProtKB-KW"/>
</dbReference>